<evidence type="ECO:0000259" key="14">
    <source>
        <dbReference type="Pfam" id="PF20260"/>
    </source>
</evidence>
<evidence type="ECO:0000256" key="6">
    <source>
        <dbReference type="ARBA" id="ARBA00022552"/>
    </source>
</evidence>
<dbReference type="GO" id="GO:0070475">
    <property type="term" value="P:rRNA base methylation"/>
    <property type="evidence" value="ECO:0007669"/>
    <property type="project" value="TreeGrafter"/>
</dbReference>
<gene>
    <name evidence="15" type="ORF">X560_0620</name>
</gene>
<dbReference type="PATRIC" id="fig|1430899.3.peg.644"/>
<dbReference type="GO" id="GO:0005737">
    <property type="term" value="C:cytoplasm"/>
    <property type="evidence" value="ECO:0007669"/>
    <property type="project" value="UniProtKB-SubCell"/>
</dbReference>
<comment type="similarity">
    <text evidence="2 12">Belongs to the RNA methyltransferase RsmE family.</text>
</comment>
<dbReference type="Gene3D" id="3.40.1280.10">
    <property type="match status" value="1"/>
</dbReference>
<reference evidence="15 16" key="1">
    <citation type="journal article" date="2015" name="Genome Biol. Evol.">
        <title>Comparative Genomics of Listeria Sensu Lato: Genus-Wide Differences in Evolutionary Dynamics and the Progressive Gain of Complex, Potentially Pathogenicity-Related Traits through Lateral Gene Transfer.</title>
        <authorList>
            <person name="Chiara M."/>
            <person name="Caruso M."/>
            <person name="D'Erchia A.M."/>
            <person name="Manzari C."/>
            <person name="Fraccalvieri R."/>
            <person name="Goffredo E."/>
            <person name="Latorre L."/>
            <person name="Miccolupo A."/>
            <person name="Padalino I."/>
            <person name="Santagada G."/>
            <person name="Chiocco D."/>
            <person name="Pesole G."/>
            <person name="Horner D.S."/>
            <person name="Parisi A."/>
        </authorList>
    </citation>
    <scope>NUCLEOTIDE SEQUENCE [LARGE SCALE GENOMIC DNA]</scope>
    <source>
        <strain evidence="15 16">1991</strain>
    </source>
</reference>
<dbReference type="Pfam" id="PF04452">
    <property type="entry name" value="Methyltrans_RNA"/>
    <property type="match status" value="1"/>
</dbReference>
<keyword evidence="5 12" id="KW-0963">Cytoplasm</keyword>
<evidence type="ECO:0000256" key="11">
    <source>
        <dbReference type="ARBA" id="ARBA00047944"/>
    </source>
</evidence>
<dbReference type="InterPro" id="IPR029028">
    <property type="entry name" value="Alpha/beta_knot_MTases"/>
</dbReference>
<comment type="function">
    <text evidence="10 12">Specifically methylates the N3 position of the uracil ring of uridine 1498 (m3U1498) in 16S rRNA. Acts on the fully assembled 30S ribosomal subunit.</text>
</comment>
<dbReference type="InterPro" id="IPR046887">
    <property type="entry name" value="RsmE_PUA-like"/>
</dbReference>
<dbReference type="Pfam" id="PF20260">
    <property type="entry name" value="PUA_4"/>
    <property type="match status" value="1"/>
</dbReference>
<dbReference type="PANTHER" id="PTHR30027:SF3">
    <property type="entry name" value="16S RRNA (URACIL(1498)-N(3))-METHYLTRANSFERASE"/>
    <property type="match status" value="1"/>
</dbReference>
<keyword evidence="7 12" id="KW-0489">Methyltransferase</keyword>
<dbReference type="Proteomes" id="UP000052258">
    <property type="component" value="Unassembled WGS sequence"/>
</dbReference>
<dbReference type="CDD" id="cd18084">
    <property type="entry name" value="RsmE-like"/>
    <property type="match status" value="1"/>
</dbReference>
<evidence type="ECO:0000256" key="3">
    <source>
        <dbReference type="ARBA" id="ARBA00012328"/>
    </source>
</evidence>
<evidence type="ECO:0000256" key="9">
    <source>
        <dbReference type="ARBA" id="ARBA00022691"/>
    </source>
</evidence>
<evidence type="ECO:0000256" key="7">
    <source>
        <dbReference type="ARBA" id="ARBA00022603"/>
    </source>
</evidence>
<organism evidence="15 16">
    <name type="scientific">Listeria fleischmannii 1991</name>
    <dbReference type="NCBI Taxonomy" id="1430899"/>
    <lineage>
        <taxon>Bacteria</taxon>
        <taxon>Bacillati</taxon>
        <taxon>Bacillota</taxon>
        <taxon>Bacilli</taxon>
        <taxon>Bacillales</taxon>
        <taxon>Listeriaceae</taxon>
        <taxon>Listeria</taxon>
    </lineage>
</organism>
<evidence type="ECO:0000256" key="4">
    <source>
        <dbReference type="ARBA" id="ARBA00013673"/>
    </source>
</evidence>
<evidence type="ECO:0000256" key="8">
    <source>
        <dbReference type="ARBA" id="ARBA00022679"/>
    </source>
</evidence>
<evidence type="ECO:0000256" key="5">
    <source>
        <dbReference type="ARBA" id="ARBA00022490"/>
    </source>
</evidence>
<dbReference type="AlphaFoldDB" id="A0A0J8GCT3"/>
<keyword evidence="8 12" id="KW-0808">Transferase</keyword>
<dbReference type="PIRSF" id="PIRSF015601">
    <property type="entry name" value="MTase_slr0722"/>
    <property type="match status" value="1"/>
</dbReference>
<evidence type="ECO:0000259" key="13">
    <source>
        <dbReference type="Pfam" id="PF04452"/>
    </source>
</evidence>
<keyword evidence="16" id="KW-1185">Reference proteome</keyword>
<dbReference type="RefSeq" id="WP_007473330.1">
    <property type="nucleotide sequence ID" value="NZ_KQ130610.1"/>
</dbReference>
<dbReference type="SUPFAM" id="SSF75217">
    <property type="entry name" value="alpha/beta knot"/>
    <property type="match status" value="1"/>
</dbReference>
<dbReference type="EC" id="2.1.1.193" evidence="3 12"/>
<name>A0A0J8GCT3_9LIST</name>
<evidence type="ECO:0000256" key="12">
    <source>
        <dbReference type="PIRNR" id="PIRNR015601"/>
    </source>
</evidence>
<dbReference type="InterPro" id="IPR006700">
    <property type="entry name" value="RsmE"/>
</dbReference>
<comment type="subcellular location">
    <subcellularLocation>
        <location evidence="1 12">Cytoplasm</location>
    </subcellularLocation>
</comment>
<keyword evidence="6 12" id="KW-0698">rRNA processing</keyword>
<dbReference type="Gene3D" id="2.40.240.20">
    <property type="entry name" value="Hypothetical PUA domain-like, domain 1"/>
    <property type="match status" value="1"/>
</dbReference>
<sequence>MQRYFTNEKLSLFEPFFISGDDFHHMSRVMRMKSGEKVYIVDKEENAFIAEVIEIGESAVKLSAQENIEKSPELPVQITIASGLPKGDKLDLIVQKATELGAFSFVPFAAERSISKWETKKVRKKIERLEKIAKEAAEQSHRTHIPTISFCESFTVLMNRLAEFDYVLLAYEESARLNETKTLVSTFEKMKPGEKLLVIFGPEGGVGDKEVKLLTQANVLFAGLGSRILRTETAPLYFLAAASYHFELEKSF</sequence>
<protein>
    <recommendedName>
        <fullName evidence="4 12">Ribosomal RNA small subunit methyltransferase E</fullName>
        <ecNumber evidence="3 12">2.1.1.193</ecNumber>
    </recommendedName>
</protein>
<proteinExistence type="inferred from homology"/>
<dbReference type="EMBL" id="AZHO01000007">
    <property type="protein sequence ID" value="KMT60492.1"/>
    <property type="molecule type" value="Genomic_DNA"/>
</dbReference>
<evidence type="ECO:0000256" key="1">
    <source>
        <dbReference type="ARBA" id="ARBA00004496"/>
    </source>
</evidence>
<dbReference type="NCBIfam" id="NF008691">
    <property type="entry name" value="PRK11713.1-4"/>
    <property type="match status" value="1"/>
</dbReference>
<evidence type="ECO:0000313" key="15">
    <source>
        <dbReference type="EMBL" id="KMT60492.1"/>
    </source>
</evidence>
<dbReference type="InterPro" id="IPR046886">
    <property type="entry name" value="RsmE_MTase_dom"/>
</dbReference>
<dbReference type="InterPro" id="IPR029026">
    <property type="entry name" value="tRNA_m1G_MTases_N"/>
</dbReference>
<comment type="caution">
    <text evidence="15">The sequence shown here is derived from an EMBL/GenBank/DDBJ whole genome shotgun (WGS) entry which is preliminary data.</text>
</comment>
<feature type="domain" description="Ribosomal RNA small subunit methyltransferase E methyltransferase" evidence="13">
    <location>
        <begin position="73"/>
        <end position="242"/>
    </location>
</feature>
<evidence type="ECO:0000256" key="2">
    <source>
        <dbReference type="ARBA" id="ARBA00005528"/>
    </source>
</evidence>
<dbReference type="PANTHER" id="PTHR30027">
    <property type="entry name" value="RIBOSOMAL RNA SMALL SUBUNIT METHYLTRANSFERASE E"/>
    <property type="match status" value="1"/>
</dbReference>
<dbReference type="NCBIfam" id="TIGR00046">
    <property type="entry name" value="RsmE family RNA methyltransferase"/>
    <property type="match status" value="1"/>
</dbReference>
<evidence type="ECO:0000313" key="16">
    <source>
        <dbReference type="Proteomes" id="UP000052258"/>
    </source>
</evidence>
<dbReference type="SUPFAM" id="SSF88697">
    <property type="entry name" value="PUA domain-like"/>
    <property type="match status" value="1"/>
</dbReference>
<dbReference type="OrthoDB" id="9815641at2"/>
<comment type="catalytic activity">
    <reaction evidence="11 12">
        <text>uridine(1498) in 16S rRNA + S-adenosyl-L-methionine = N(3)-methyluridine(1498) in 16S rRNA + S-adenosyl-L-homocysteine + H(+)</text>
        <dbReference type="Rhea" id="RHEA:42920"/>
        <dbReference type="Rhea" id="RHEA-COMP:10283"/>
        <dbReference type="Rhea" id="RHEA-COMP:10284"/>
        <dbReference type="ChEBI" id="CHEBI:15378"/>
        <dbReference type="ChEBI" id="CHEBI:57856"/>
        <dbReference type="ChEBI" id="CHEBI:59789"/>
        <dbReference type="ChEBI" id="CHEBI:65315"/>
        <dbReference type="ChEBI" id="CHEBI:74502"/>
        <dbReference type="EC" id="2.1.1.193"/>
    </reaction>
</comment>
<dbReference type="InterPro" id="IPR015947">
    <property type="entry name" value="PUA-like_sf"/>
</dbReference>
<accession>A0A0J8GCT3</accession>
<evidence type="ECO:0000256" key="10">
    <source>
        <dbReference type="ARBA" id="ARBA00025699"/>
    </source>
</evidence>
<dbReference type="GO" id="GO:0070042">
    <property type="term" value="F:rRNA (uridine-N3-)-methyltransferase activity"/>
    <property type="evidence" value="ECO:0007669"/>
    <property type="project" value="TreeGrafter"/>
</dbReference>
<feature type="domain" description="Ribosomal RNA small subunit methyltransferase E PUA-like" evidence="14">
    <location>
        <begin position="18"/>
        <end position="62"/>
    </location>
</feature>
<keyword evidence="9 12" id="KW-0949">S-adenosyl-L-methionine</keyword>